<dbReference type="GeneID" id="301136433"/>
<evidence type="ECO:0000313" key="10">
    <source>
        <dbReference type="Proteomes" id="UP000036867"/>
    </source>
</evidence>
<dbReference type="InterPro" id="IPR038523">
    <property type="entry name" value="AmiSUreI_transpt_sf"/>
</dbReference>
<feature type="transmembrane region" description="Helical" evidence="8">
    <location>
        <begin position="87"/>
        <end position="106"/>
    </location>
</feature>
<proteinExistence type="inferred from homology"/>
<evidence type="ECO:0000256" key="4">
    <source>
        <dbReference type="ARBA" id="ARBA00022475"/>
    </source>
</evidence>
<feature type="transmembrane region" description="Helical" evidence="8">
    <location>
        <begin position="57"/>
        <end position="75"/>
    </location>
</feature>
<evidence type="ECO:0000256" key="8">
    <source>
        <dbReference type="SAM" id="Phobius"/>
    </source>
</evidence>
<keyword evidence="7 8" id="KW-0472">Membrane</keyword>
<dbReference type="Pfam" id="PF02293">
    <property type="entry name" value="AmiS_UreI"/>
    <property type="match status" value="1"/>
</dbReference>
<dbReference type="Gene3D" id="1.25.40.600">
    <property type="match status" value="1"/>
</dbReference>
<dbReference type="STRING" id="263475.AMD00_10000"/>
<name>A0A0M0LCG4_9BACL</name>
<gene>
    <name evidence="9" type="ORF">AMD00_10000</name>
</gene>
<dbReference type="RefSeq" id="WP_053416940.1">
    <property type="nucleotide sequence ID" value="NZ_JBCMHV010000012.1"/>
</dbReference>
<dbReference type="Proteomes" id="UP000036867">
    <property type="component" value="Unassembled WGS sequence"/>
</dbReference>
<reference evidence="10" key="1">
    <citation type="submission" date="2015-08" db="EMBL/GenBank/DDBJ databases">
        <title>Fjat-10028 dsm 16317.</title>
        <authorList>
            <person name="Liu B."/>
            <person name="Wang J."/>
            <person name="Zhu Y."/>
            <person name="Liu G."/>
            <person name="Chen Q."/>
            <person name="Chen Z."/>
            <person name="Lan J."/>
            <person name="Che J."/>
            <person name="Ge C."/>
            <person name="Shi H."/>
            <person name="Pan Z."/>
            <person name="Liu X."/>
        </authorList>
    </citation>
    <scope>NUCLEOTIDE SEQUENCE [LARGE SCALE GENOMIC DNA]</scope>
    <source>
        <strain evidence="10">DSM 16317</strain>
    </source>
</reference>
<protein>
    <submittedName>
        <fullName evidence="9">Transporter</fullName>
    </submittedName>
</protein>
<dbReference type="CDD" id="cd13429">
    <property type="entry name" value="UreI_AmiS_like_2"/>
    <property type="match status" value="1"/>
</dbReference>
<feature type="transmembrane region" description="Helical" evidence="8">
    <location>
        <begin position="112"/>
        <end position="130"/>
    </location>
</feature>
<sequence length="198" mass="22376">MSNVGLLYVGAVLFLNGNMLLGKIDGKSAGIFNLFVGTLQVFTPIYLIVTANGDTNTILSASGLFLFGFTYLYVGITNLTNIRNIGIGYYSLWVAILAIGFAGINYFHFHDIPFTIIWLMWSFLWTLFYLNMAKGKDIETYIGWVAIMQSWVTATIPAFLSLTGIWQEINTAVIVIVQIGFFLFFIVLYFILRRKKEQ</sequence>
<keyword evidence="3" id="KW-0813">Transport</keyword>
<dbReference type="EMBL" id="LILB01000005">
    <property type="protein sequence ID" value="KOO48755.1"/>
    <property type="molecule type" value="Genomic_DNA"/>
</dbReference>
<feature type="transmembrane region" description="Helical" evidence="8">
    <location>
        <begin position="172"/>
        <end position="192"/>
    </location>
</feature>
<keyword evidence="6 8" id="KW-1133">Transmembrane helix</keyword>
<feature type="transmembrane region" description="Helical" evidence="8">
    <location>
        <begin position="6"/>
        <end position="24"/>
    </location>
</feature>
<keyword evidence="5 8" id="KW-0812">Transmembrane</keyword>
<organism evidence="9 10">
    <name type="scientific">Viridibacillus arvi</name>
    <dbReference type="NCBI Taxonomy" id="263475"/>
    <lineage>
        <taxon>Bacteria</taxon>
        <taxon>Bacillati</taxon>
        <taxon>Bacillota</taxon>
        <taxon>Bacilli</taxon>
        <taxon>Bacillales</taxon>
        <taxon>Caryophanaceae</taxon>
        <taxon>Viridibacillus</taxon>
    </lineage>
</organism>
<evidence type="ECO:0000313" key="9">
    <source>
        <dbReference type="EMBL" id="KOO48755.1"/>
    </source>
</evidence>
<keyword evidence="4" id="KW-1003">Cell membrane</keyword>
<accession>A0A0M0LCG4</accession>
<dbReference type="GO" id="GO:0005886">
    <property type="term" value="C:plasma membrane"/>
    <property type="evidence" value="ECO:0007669"/>
    <property type="project" value="UniProtKB-SubCell"/>
</dbReference>
<evidence type="ECO:0000256" key="2">
    <source>
        <dbReference type="ARBA" id="ARBA00010068"/>
    </source>
</evidence>
<evidence type="ECO:0000256" key="7">
    <source>
        <dbReference type="ARBA" id="ARBA00023136"/>
    </source>
</evidence>
<evidence type="ECO:0000256" key="5">
    <source>
        <dbReference type="ARBA" id="ARBA00022692"/>
    </source>
</evidence>
<dbReference type="InterPro" id="IPR003211">
    <property type="entry name" value="AmiSUreI_transpt"/>
</dbReference>
<keyword evidence="10" id="KW-1185">Reference proteome</keyword>
<comment type="caution">
    <text evidence="9">The sequence shown here is derived from an EMBL/GenBank/DDBJ whole genome shotgun (WGS) entry which is preliminary data.</text>
</comment>
<dbReference type="PATRIC" id="fig|263475.3.peg.3206"/>
<evidence type="ECO:0000256" key="1">
    <source>
        <dbReference type="ARBA" id="ARBA00004651"/>
    </source>
</evidence>
<comment type="subcellular location">
    <subcellularLocation>
        <location evidence="1">Cell membrane</location>
        <topology evidence="1">Multi-pass membrane protein</topology>
    </subcellularLocation>
</comment>
<dbReference type="AlphaFoldDB" id="A0A0M0LCG4"/>
<feature type="transmembrane region" description="Helical" evidence="8">
    <location>
        <begin position="31"/>
        <end position="51"/>
    </location>
</feature>
<comment type="similarity">
    <text evidence="2">Belongs to the AmiS/UreI family.</text>
</comment>
<evidence type="ECO:0000256" key="6">
    <source>
        <dbReference type="ARBA" id="ARBA00022989"/>
    </source>
</evidence>
<feature type="transmembrane region" description="Helical" evidence="8">
    <location>
        <begin position="142"/>
        <end position="166"/>
    </location>
</feature>
<dbReference type="OrthoDB" id="6636366at2"/>
<evidence type="ECO:0000256" key="3">
    <source>
        <dbReference type="ARBA" id="ARBA00022448"/>
    </source>
</evidence>